<feature type="signal peptide" evidence="3">
    <location>
        <begin position="1"/>
        <end position="17"/>
    </location>
</feature>
<protein>
    <submittedName>
        <fullName evidence="5">YgcG family protein</fullName>
    </submittedName>
</protein>
<evidence type="ECO:0000313" key="5">
    <source>
        <dbReference type="EMBL" id="MPU50557.1"/>
    </source>
</evidence>
<feature type="transmembrane region" description="Helical" evidence="2">
    <location>
        <begin position="196"/>
        <end position="215"/>
    </location>
</feature>
<evidence type="ECO:0000256" key="2">
    <source>
        <dbReference type="SAM" id="Phobius"/>
    </source>
</evidence>
<feature type="compositionally biased region" description="Low complexity" evidence="1">
    <location>
        <begin position="262"/>
        <end position="275"/>
    </location>
</feature>
<dbReference type="PANTHER" id="PTHR30373:SF2">
    <property type="entry name" value="UPF0603 PROTEIN YGCG"/>
    <property type="match status" value="1"/>
</dbReference>
<gene>
    <name evidence="5" type="ORF">FVB16_17290</name>
</gene>
<accession>A0A5N8HCC8</accession>
<keyword evidence="3" id="KW-0732">Signal</keyword>
<comment type="caution">
    <text evidence="5">The sequence shown here is derived from an EMBL/GenBank/DDBJ whole genome shotgun (WGS) entry which is preliminary data.</text>
</comment>
<dbReference type="EMBL" id="VOTT01000435">
    <property type="protein sequence ID" value="MPU50557.1"/>
    <property type="molecule type" value="Genomic_DNA"/>
</dbReference>
<feature type="chain" id="PRO_5024399482" evidence="3">
    <location>
        <begin position="18"/>
        <end position="297"/>
    </location>
</feature>
<keyword evidence="2" id="KW-0472">Membrane</keyword>
<dbReference type="Proteomes" id="UP000392867">
    <property type="component" value="Unassembled WGS sequence"/>
</dbReference>
<evidence type="ECO:0000313" key="6">
    <source>
        <dbReference type="Proteomes" id="UP000392867"/>
    </source>
</evidence>
<keyword evidence="2" id="KW-0812">Transmembrane</keyword>
<feature type="transmembrane region" description="Helical" evidence="2">
    <location>
        <begin position="221"/>
        <end position="242"/>
    </location>
</feature>
<sequence>MKNLILLLVLICSSAFAVQVPVPEFPKYINDLTGTLTREEVSTLTSQINALTQKSHAQLVVLVVETTGDETIEQYATRVFERWQPGHKNLDDGILLVVAWQDHTVHIEIGYGLEGILTDAQSGQIIRNSIIPAFKKGDLAVGLQQGIGDIETRLSGNDLANNTSPDHPLPFSGWWALLVWAIVLTFISARGYVKTLGVICFAAIVLAFVLPIAGFSGRWGVLATLLCFATPFLAVAIAFTPFGKKVRDSMRNTNQPSRHTRSNSSSHYSSSSSSSFDNDNFRGGGGSSGGGGASERW</sequence>
<evidence type="ECO:0000256" key="1">
    <source>
        <dbReference type="SAM" id="MobiDB-lite"/>
    </source>
</evidence>
<feature type="region of interest" description="Disordered" evidence="1">
    <location>
        <begin position="249"/>
        <end position="297"/>
    </location>
</feature>
<dbReference type="PANTHER" id="PTHR30373">
    <property type="entry name" value="UPF0603 PROTEIN YGCG"/>
    <property type="match status" value="1"/>
</dbReference>
<feature type="compositionally biased region" description="Gly residues" evidence="1">
    <location>
        <begin position="282"/>
        <end position="297"/>
    </location>
</feature>
<dbReference type="Gene3D" id="3.10.310.50">
    <property type="match status" value="1"/>
</dbReference>
<evidence type="ECO:0000256" key="3">
    <source>
        <dbReference type="SAM" id="SignalP"/>
    </source>
</evidence>
<dbReference type="InterPro" id="IPR007621">
    <property type="entry name" value="TPM_dom"/>
</dbReference>
<reference evidence="5 6" key="1">
    <citation type="submission" date="2019-08" db="EMBL/GenBank/DDBJ databases">
        <title>Identification of Water Treatment Resistant and Multidrug Resistant Urinary Pathogenic Escherichia coli in Wastewater.</title>
        <authorList>
            <person name="Neumann N."/>
        </authorList>
    </citation>
    <scope>NUCLEOTIDE SEQUENCE [LARGE SCALE GENOMIC DNA]</scope>
    <source>
        <strain evidence="5 6">WU2356</strain>
    </source>
</reference>
<proteinExistence type="predicted"/>
<keyword evidence="2" id="KW-1133">Transmembrane helix</keyword>
<feature type="domain" description="TPM" evidence="4">
    <location>
        <begin position="29"/>
        <end position="151"/>
    </location>
</feature>
<dbReference type="Pfam" id="PF04536">
    <property type="entry name" value="TPM_phosphatase"/>
    <property type="match status" value="1"/>
</dbReference>
<feature type="transmembrane region" description="Helical" evidence="2">
    <location>
        <begin position="171"/>
        <end position="189"/>
    </location>
</feature>
<dbReference type="AlphaFoldDB" id="A0A5N8HCC8"/>
<evidence type="ECO:0000259" key="4">
    <source>
        <dbReference type="Pfam" id="PF04536"/>
    </source>
</evidence>
<organism evidence="5 6">
    <name type="scientific">Escherichia coli</name>
    <dbReference type="NCBI Taxonomy" id="562"/>
    <lineage>
        <taxon>Bacteria</taxon>
        <taxon>Pseudomonadati</taxon>
        <taxon>Pseudomonadota</taxon>
        <taxon>Gammaproteobacteria</taxon>
        <taxon>Enterobacterales</taxon>
        <taxon>Enterobacteriaceae</taxon>
        <taxon>Escherichia</taxon>
    </lineage>
</organism>
<name>A0A5N8HCC8_ECOLX</name>